<dbReference type="PANTHER" id="PTHR46211:SF14">
    <property type="entry name" value="GLYCEROPHOSPHODIESTER PHOSPHODIESTERASE"/>
    <property type="match status" value="1"/>
</dbReference>
<evidence type="ECO:0000259" key="2">
    <source>
        <dbReference type="PROSITE" id="PS51704"/>
    </source>
</evidence>
<evidence type="ECO:0000313" key="4">
    <source>
        <dbReference type="Proteomes" id="UP000515377"/>
    </source>
</evidence>
<reference evidence="3 4" key="1">
    <citation type="submission" date="2020-07" db="EMBL/GenBank/DDBJ databases">
        <title>Whole genome sequence of Sphingobium yanoikuyae A3.</title>
        <authorList>
            <person name="Han S.-S."/>
        </authorList>
    </citation>
    <scope>NUCLEOTIDE SEQUENCE [LARGE SCALE GENOMIC DNA]</scope>
    <source>
        <strain evidence="3 4">A3</strain>
    </source>
</reference>
<dbReference type="AlphaFoldDB" id="A0A9X7YFJ8"/>
<feature type="chain" id="PRO_5040972451" evidence="1">
    <location>
        <begin position="22"/>
        <end position="324"/>
    </location>
</feature>
<dbReference type="Pfam" id="PF03009">
    <property type="entry name" value="GDPD"/>
    <property type="match status" value="1"/>
</dbReference>
<name>A0A9X7YFJ8_SPHYA</name>
<evidence type="ECO:0000256" key="1">
    <source>
        <dbReference type="SAM" id="SignalP"/>
    </source>
</evidence>
<dbReference type="GO" id="GO:0006629">
    <property type="term" value="P:lipid metabolic process"/>
    <property type="evidence" value="ECO:0007669"/>
    <property type="project" value="InterPro"/>
</dbReference>
<proteinExistence type="predicted"/>
<dbReference type="InterPro" id="IPR017946">
    <property type="entry name" value="PLC-like_Pdiesterase_TIM-brl"/>
</dbReference>
<dbReference type="CDD" id="cd08566">
    <property type="entry name" value="GDPD_AtGDE_like"/>
    <property type="match status" value="1"/>
</dbReference>
<protein>
    <submittedName>
        <fullName evidence="3">Glycerophosphodiester phosphodiesterase family protein</fullName>
    </submittedName>
</protein>
<dbReference type="GO" id="GO:0008081">
    <property type="term" value="F:phosphoric diester hydrolase activity"/>
    <property type="evidence" value="ECO:0007669"/>
    <property type="project" value="InterPro"/>
</dbReference>
<sequence length="324" mass="34578">MKSMLTAFAVGFALLATPAVSAPAKKGAVASSGGAPTAAGLLRAAQGRIPDLLACLRQEKVSLIGAHRGGPIPEFPENAIATFDRTTSLIPVFLEIDVQQTFDEQLFLNHDSVLQRNTVGYGTIGDMRWAQIAPLKLRDQTGQPTEYTPPLLLDALKWADGRALLLLDVKPGTDQALLVKLVREASAEGRVMFLSYTIKQALALRALLPDAVVALPVFDRVGLEAAKTAGLVNNRLLAMTRPDRVDERFVPELEAAGATVLSGSYGGKESPDGGYRSLADARLYQALAEKGARLIASNRPFEAAAAMMAQPDYAAKLARCNIKD</sequence>
<dbReference type="Gene3D" id="3.20.20.190">
    <property type="entry name" value="Phosphatidylinositol (PI) phosphodiesterase"/>
    <property type="match status" value="1"/>
</dbReference>
<feature type="signal peptide" evidence="1">
    <location>
        <begin position="1"/>
        <end position="21"/>
    </location>
</feature>
<dbReference type="PROSITE" id="PS51704">
    <property type="entry name" value="GP_PDE"/>
    <property type="match status" value="1"/>
</dbReference>
<evidence type="ECO:0000313" key="3">
    <source>
        <dbReference type="EMBL" id="QNG48717.1"/>
    </source>
</evidence>
<dbReference type="EMBL" id="CP060122">
    <property type="protein sequence ID" value="QNG48717.1"/>
    <property type="molecule type" value="Genomic_DNA"/>
</dbReference>
<organism evidence="3 4">
    <name type="scientific">Sphingobium yanoikuyae</name>
    <name type="common">Sphingomonas yanoikuyae</name>
    <dbReference type="NCBI Taxonomy" id="13690"/>
    <lineage>
        <taxon>Bacteria</taxon>
        <taxon>Pseudomonadati</taxon>
        <taxon>Pseudomonadota</taxon>
        <taxon>Alphaproteobacteria</taxon>
        <taxon>Sphingomonadales</taxon>
        <taxon>Sphingomonadaceae</taxon>
        <taxon>Sphingobium</taxon>
    </lineage>
</organism>
<accession>A0A9X7YFJ8</accession>
<dbReference type="Proteomes" id="UP000515377">
    <property type="component" value="Chromosome"/>
</dbReference>
<dbReference type="SUPFAM" id="SSF51695">
    <property type="entry name" value="PLC-like phosphodiesterases"/>
    <property type="match status" value="1"/>
</dbReference>
<dbReference type="InterPro" id="IPR030395">
    <property type="entry name" value="GP_PDE_dom"/>
</dbReference>
<dbReference type="PANTHER" id="PTHR46211">
    <property type="entry name" value="GLYCEROPHOSPHORYL DIESTER PHOSPHODIESTERASE"/>
    <property type="match status" value="1"/>
</dbReference>
<feature type="domain" description="GP-PDE" evidence="2">
    <location>
        <begin position="62"/>
        <end position="307"/>
    </location>
</feature>
<keyword evidence="1" id="KW-0732">Signal</keyword>
<gene>
    <name evidence="3" type="ORF">H3V42_15090</name>
</gene>